<dbReference type="STRING" id="1416806.CAL12_20225"/>
<evidence type="ECO:0000256" key="2">
    <source>
        <dbReference type="ARBA" id="ARBA00022692"/>
    </source>
</evidence>
<dbReference type="KEGG" id="bgv:CAL12_20225"/>
<gene>
    <name evidence="6" type="ORF">CAL12_20225</name>
</gene>
<evidence type="ECO:0000256" key="4">
    <source>
        <dbReference type="ARBA" id="ARBA00023136"/>
    </source>
</evidence>
<dbReference type="GO" id="GO:0016020">
    <property type="term" value="C:membrane"/>
    <property type="evidence" value="ECO:0007669"/>
    <property type="project" value="UniProtKB-SubCell"/>
</dbReference>
<feature type="transmembrane region" description="Helical" evidence="5">
    <location>
        <begin position="150"/>
        <end position="174"/>
    </location>
</feature>
<sequence>MALGAVQLTSLGSIARWMDASVTSMLEQVVTPMVSSVTAAILPFVTVCLSISLVWFGWLIATGAIPIPAMTALRKVVEIAVIVSIAGAGGLYQTRIVSTLLDLPSAISSVFTNGPSTPSQLLDDAANNGAEISTKINDRAPSFVSDAARALAFVVVSVIITVVSAVLSAVGIIVLVTIKAGMGIIAILGPPCLLALLFDKTKEYFRHWLNQALYYAIYGAIFMVIFSIIIGMFGMLQQGLLATAGADQINIFSMLTALVIFVAGAKFMLEQVSTIAQQITGGKGGGFSVPFVGRIG</sequence>
<reference evidence="6 7" key="1">
    <citation type="submission" date="2017-05" db="EMBL/GenBank/DDBJ databases">
        <title>Complete and WGS of Bordetella genogroups.</title>
        <authorList>
            <person name="Spilker T."/>
            <person name="LiPuma J."/>
        </authorList>
    </citation>
    <scope>NUCLEOTIDE SEQUENCE [LARGE SCALE GENOMIC DNA]</scope>
    <source>
        <strain evidence="6 7">AU19157</strain>
    </source>
</reference>
<dbReference type="AlphaFoldDB" id="A0A1W6YP92"/>
<evidence type="ECO:0000313" key="6">
    <source>
        <dbReference type="EMBL" id="ARP82910.1"/>
    </source>
</evidence>
<evidence type="ECO:0000256" key="3">
    <source>
        <dbReference type="ARBA" id="ARBA00022989"/>
    </source>
</evidence>
<evidence type="ECO:0000313" key="7">
    <source>
        <dbReference type="Proteomes" id="UP000194151"/>
    </source>
</evidence>
<keyword evidence="2 5" id="KW-0812">Transmembrane</keyword>
<accession>A0A1W6YP92</accession>
<dbReference type="RefSeq" id="WP_086066261.1">
    <property type="nucleotide sequence ID" value="NZ_CP021108.1"/>
</dbReference>
<dbReference type="InterPro" id="IPR007688">
    <property type="entry name" value="Conjugal_tfr_TrbL/VirB6"/>
</dbReference>
<evidence type="ECO:0008006" key="8">
    <source>
        <dbReference type="Google" id="ProtNLM"/>
    </source>
</evidence>
<comment type="subcellular location">
    <subcellularLocation>
        <location evidence="1">Membrane</location>
        <topology evidence="1">Multi-pass membrane protein</topology>
    </subcellularLocation>
</comment>
<dbReference type="GO" id="GO:0030255">
    <property type="term" value="P:protein secretion by the type IV secretion system"/>
    <property type="evidence" value="ECO:0007669"/>
    <property type="project" value="InterPro"/>
</dbReference>
<keyword evidence="4 5" id="KW-0472">Membrane</keyword>
<evidence type="ECO:0000256" key="1">
    <source>
        <dbReference type="ARBA" id="ARBA00004141"/>
    </source>
</evidence>
<feature type="transmembrane region" description="Helical" evidence="5">
    <location>
        <begin position="180"/>
        <end position="200"/>
    </location>
</feature>
<keyword evidence="7" id="KW-1185">Reference proteome</keyword>
<feature type="transmembrane region" description="Helical" evidence="5">
    <location>
        <begin position="248"/>
        <end position="269"/>
    </location>
</feature>
<feature type="transmembrane region" description="Helical" evidence="5">
    <location>
        <begin position="39"/>
        <end position="65"/>
    </location>
</feature>
<keyword evidence="3 5" id="KW-1133">Transmembrane helix</keyword>
<proteinExistence type="predicted"/>
<dbReference type="OrthoDB" id="8632056at2"/>
<dbReference type="Proteomes" id="UP000194151">
    <property type="component" value="Chromosome"/>
</dbReference>
<evidence type="ECO:0000256" key="5">
    <source>
        <dbReference type="SAM" id="Phobius"/>
    </source>
</evidence>
<organism evidence="6 7">
    <name type="scientific">Bordetella genomosp. 8</name>
    <dbReference type="NCBI Taxonomy" id="1416806"/>
    <lineage>
        <taxon>Bacteria</taxon>
        <taxon>Pseudomonadati</taxon>
        <taxon>Pseudomonadota</taxon>
        <taxon>Betaproteobacteria</taxon>
        <taxon>Burkholderiales</taxon>
        <taxon>Alcaligenaceae</taxon>
        <taxon>Bordetella</taxon>
    </lineage>
</organism>
<dbReference type="EMBL" id="CP021108">
    <property type="protein sequence ID" value="ARP82910.1"/>
    <property type="molecule type" value="Genomic_DNA"/>
</dbReference>
<name>A0A1W6YP92_9BORD</name>
<feature type="transmembrane region" description="Helical" evidence="5">
    <location>
        <begin position="212"/>
        <end position="236"/>
    </location>
</feature>
<dbReference type="Pfam" id="PF04610">
    <property type="entry name" value="TrbL"/>
    <property type="match status" value="1"/>
</dbReference>
<protein>
    <recommendedName>
        <fullName evidence="8">Conjugal transfer protein TraH</fullName>
    </recommendedName>
</protein>